<dbReference type="Gene3D" id="3.10.129.10">
    <property type="entry name" value="Hotdog Thioesterase"/>
    <property type="match status" value="1"/>
</dbReference>
<dbReference type="EMBL" id="SIJK02000008">
    <property type="protein sequence ID" value="MBP1465369.1"/>
    <property type="molecule type" value="Genomic_DNA"/>
</dbReference>
<proteinExistence type="predicted"/>
<dbReference type="RefSeq" id="WP_135477416.1">
    <property type="nucleotide sequence ID" value="NZ_SIJK02000008.1"/>
</dbReference>
<accession>A0ABS4D7G9</accession>
<keyword evidence="3" id="KW-1185">Reference proteome</keyword>
<name>A0ABS4D7G9_9CHLR</name>
<dbReference type="InterPro" id="IPR029069">
    <property type="entry name" value="HotDog_dom_sf"/>
</dbReference>
<dbReference type="InterPro" id="IPR016709">
    <property type="entry name" value="HadA-like"/>
</dbReference>
<gene>
    <name evidence="2" type="ORF">EYB53_006595</name>
</gene>
<dbReference type="Pfam" id="PF13452">
    <property type="entry name" value="FAS1_DH_region"/>
    <property type="match status" value="1"/>
</dbReference>
<sequence>MIDPANLGRTFGPYTVTVEREHIRALAVTLGETAAIYHSVEAAQADGLPDLPAPPTLATRYGLWANPALLAELEALGAPLPRLLHGEQSYEYHLPIFAGDELIAAPELVQLEQKKGKSGPFEVLTLETCWYNDQSELVLTDQLVVVVRGEEG</sequence>
<dbReference type="PIRSF" id="PIRSF018072">
    <property type="entry name" value="UCP018072"/>
    <property type="match status" value="1"/>
</dbReference>
<dbReference type="SUPFAM" id="SSF54637">
    <property type="entry name" value="Thioesterase/thiol ester dehydrase-isomerase"/>
    <property type="match status" value="1"/>
</dbReference>
<evidence type="ECO:0000313" key="2">
    <source>
        <dbReference type="EMBL" id="MBP1465369.1"/>
    </source>
</evidence>
<protein>
    <submittedName>
        <fullName evidence="2">MaoC family dehydratase N-terminal domain-containing protein</fullName>
    </submittedName>
</protein>
<comment type="caution">
    <text evidence="2">The sequence shown here is derived from an EMBL/GenBank/DDBJ whole genome shotgun (WGS) entry which is preliminary data.</text>
</comment>
<evidence type="ECO:0000259" key="1">
    <source>
        <dbReference type="Pfam" id="PF13452"/>
    </source>
</evidence>
<dbReference type="Proteomes" id="UP001193081">
    <property type="component" value="Unassembled WGS sequence"/>
</dbReference>
<reference evidence="2 3" key="1">
    <citation type="submission" date="2021-03" db="EMBL/GenBank/DDBJ databases">
        <authorList>
            <person name="Grouzdev D.S."/>
        </authorList>
    </citation>
    <scope>NUCLEOTIDE SEQUENCE [LARGE SCALE GENOMIC DNA]</scope>
    <source>
        <strain evidence="2 3">M50-1</strain>
    </source>
</reference>
<dbReference type="CDD" id="cd03441">
    <property type="entry name" value="R_hydratase_like"/>
    <property type="match status" value="1"/>
</dbReference>
<feature type="domain" description="FAS1-like dehydratase" evidence="1">
    <location>
        <begin position="7"/>
        <end position="140"/>
    </location>
</feature>
<organism evidence="2 3">
    <name type="scientific">Candidatus Chloroploca mongolica</name>
    <dbReference type="NCBI Taxonomy" id="2528176"/>
    <lineage>
        <taxon>Bacteria</taxon>
        <taxon>Bacillati</taxon>
        <taxon>Chloroflexota</taxon>
        <taxon>Chloroflexia</taxon>
        <taxon>Chloroflexales</taxon>
        <taxon>Chloroflexineae</taxon>
        <taxon>Oscillochloridaceae</taxon>
        <taxon>Candidatus Chloroploca</taxon>
    </lineage>
</organism>
<evidence type="ECO:0000313" key="3">
    <source>
        <dbReference type="Proteomes" id="UP001193081"/>
    </source>
</evidence>
<dbReference type="InterPro" id="IPR039569">
    <property type="entry name" value="FAS1-like_DH_region"/>
</dbReference>